<organism evidence="2 3">
    <name type="scientific">Eggerthella guodeyinii</name>
    <dbReference type="NCBI Taxonomy" id="2690837"/>
    <lineage>
        <taxon>Bacteria</taxon>
        <taxon>Bacillati</taxon>
        <taxon>Actinomycetota</taxon>
        <taxon>Coriobacteriia</taxon>
        <taxon>Eggerthellales</taxon>
        <taxon>Eggerthellaceae</taxon>
        <taxon>Eggerthella</taxon>
    </lineage>
</organism>
<dbReference type="GO" id="GO:0003700">
    <property type="term" value="F:DNA-binding transcription factor activity"/>
    <property type="evidence" value="ECO:0007669"/>
    <property type="project" value="InterPro"/>
</dbReference>
<dbReference type="PROSITE" id="PS50995">
    <property type="entry name" value="HTH_MARR_2"/>
    <property type="match status" value="2"/>
</dbReference>
<feature type="domain" description="HTH marR-type" evidence="1">
    <location>
        <begin position="8"/>
        <end position="139"/>
    </location>
</feature>
<proteinExistence type="predicted"/>
<dbReference type="PANTHER" id="PTHR33164:SF99">
    <property type="entry name" value="MARR FAMILY REGULATORY PROTEIN"/>
    <property type="match status" value="1"/>
</dbReference>
<dbReference type="AlphaFoldDB" id="A0A6L7IV72"/>
<evidence type="ECO:0000313" key="3">
    <source>
        <dbReference type="Proteomes" id="UP000478463"/>
    </source>
</evidence>
<dbReference type="EMBL" id="CP063310">
    <property type="protein sequence ID" value="QOS69152.1"/>
    <property type="molecule type" value="Genomic_DNA"/>
</dbReference>
<dbReference type="InterPro" id="IPR036390">
    <property type="entry name" value="WH_DNA-bd_sf"/>
</dbReference>
<dbReference type="RefSeq" id="WP_160942881.1">
    <property type="nucleotide sequence ID" value="NZ_CP063310.1"/>
</dbReference>
<dbReference type="SUPFAM" id="SSF46785">
    <property type="entry name" value="Winged helix' DNA-binding domain"/>
    <property type="match status" value="2"/>
</dbReference>
<gene>
    <name evidence="2" type="ORF">GS424_004730</name>
</gene>
<accession>A0A6L7IV72</accession>
<dbReference type="InterPro" id="IPR000835">
    <property type="entry name" value="HTH_MarR-typ"/>
</dbReference>
<dbReference type="InterPro" id="IPR036388">
    <property type="entry name" value="WH-like_DNA-bd_sf"/>
</dbReference>
<reference evidence="2 3" key="1">
    <citation type="submission" date="2020-10" db="EMBL/GenBank/DDBJ databases">
        <title>Eggerthella sp. nov., isolated from human feces.</title>
        <authorList>
            <person name="Yajun G."/>
        </authorList>
    </citation>
    <scope>NUCLEOTIDE SEQUENCE [LARGE SCALE GENOMIC DNA]</scope>
    <source>
        <strain evidence="2 3">HF-1101</strain>
    </source>
</reference>
<dbReference type="Pfam" id="PF01047">
    <property type="entry name" value="MarR"/>
    <property type="match status" value="1"/>
</dbReference>
<sequence>MSVTPIFSHQFLQVLAATNGTIQKVVSQAGGVAVTDYCILQELIVAARPMGLSEFKSFLLLRRNTVSAAVSRLEERGLVSKCADERDSRKATICLTVDGRNLADGISHAIRDALLDAFWKVSADERVNWGMMVDSRVFVENGLGIQEGAPSLDDESLVIPAWIMALHYIDQLWTTTLASSVHLSLSEFRTLDLLAEEGAPLRQGDIASRLRIETSALSRIVRSLRMRELVQARRSDDDKRSFIVEITPEGGAVSTRGRDLLVQATDRYYVSLTEQERDRLRDWHRRMYANFEAVGLYA</sequence>
<dbReference type="InterPro" id="IPR039422">
    <property type="entry name" value="MarR/SlyA-like"/>
</dbReference>
<dbReference type="Proteomes" id="UP000478463">
    <property type="component" value="Chromosome"/>
</dbReference>
<evidence type="ECO:0000313" key="2">
    <source>
        <dbReference type="EMBL" id="QOS69152.1"/>
    </source>
</evidence>
<dbReference type="GO" id="GO:0006950">
    <property type="term" value="P:response to stress"/>
    <property type="evidence" value="ECO:0007669"/>
    <property type="project" value="TreeGrafter"/>
</dbReference>
<evidence type="ECO:0000259" key="1">
    <source>
        <dbReference type="PROSITE" id="PS50995"/>
    </source>
</evidence>
<dbReference type="KEGG" id="egd:GS424_004730"/>
<dbReference type="SMART" id="SM00347">
    <property type="entry name" value="HTH_MARR"/>
    <property type="match status" value="2"/>
</dbReference>
<name>A0A6L7IV72_9ACTN</name>
<dbReference type="Gene3D" id="1.10.10.10">
    <property type="entry name" value="Winged helix-like DNA-binding domain superfamily/Winged helix DNA-binding domain"/>
    <property type="match status" value="2"/>
</dbReference>
<dbReference type="PANTHER" id="PTHR33164">
    <property type="entry name" value="TRANSCRIPTIONAL REGULATOR, MARR FAMILY"/>
    <property type="match status" value="1"/>
</dbReference>
<feature type="domain" description="HTH marR-type" evidence="1">
    <location>
        <begin position="155"/>
        <end position="289"/>
    </location>
</feature>
<protein>
    <submittedName>
        <fullName evidence="2">MarR family transcriptional regulator</fullName>
    </submittedName>
</protein>